<dbReference type="PROSITE" id="PS00086">
    <property type="entry name" value="CYTOCHROME_P450"/>
    <property type="match status" value="1"/>
</dbReference>
<dbReference type="Gene3D" id="1.10.630.10">
    <property type="entry name" value="Cytochrome P450"/>
    <property type="match status" value="1"/>
</dbReference>
<reference evidence="5 6" key="1">
    <citation type="submission" date="2017-03" db="EMBL/GenBank/DDBJ databases">
        <authorList>
            <person name="Afonso C.L."/>
            <person name="Miller P.J."/>
            <person name="Scott M.A."/>
            <person name="Spackman E."/>
            <person name="Goraichik I."/>
            <person name="Dimitrov K.M."/>
            <person name="Suarez D.L."/>
            <person name="Swayne D.E."/>
        </authorList>
    </citation>
    <scope>NUCLEOTIDE SEQUENCE [LARGE SCALE GENOMIC DNA]</scope>
    <source>
        <strain evidence="5 6">CECT 7023</strain>
    </source>
</reference>
<evidence type="ECO:0000313" key="5">
    <source>
        <dbReference type="EMBL" id="SLN33755.1"/>
    </source>
</evidence>
<dbReference type="InterPro" id="IPR002401">
    <property type="entry name" value="Cyt_P450_E_grp-I"/>
</dbReference>
<keyword evidence="3 4" id="KW-0349">Heme</keyword>
<dbReference type="PRINTS" id="PR00463">
    <property type="entry name" value="EP450I"/>
</dbReference>
<evidence type="ECO:0000256" key="1">
    <source>
        <dbReference type="ARBA" id="ARBA00001971"/>
    </source>
</evidence>
<evidence type="ECO:0000256" key="4">
    <source>
        <dbReference type="RuleBase" id="RU000461"/>
    </source>
</evidence>
<dbReference type="PANTHER" id="PTHR24305">
    <property type="entry name" value="CYTOCHROME P450"/>
    <property type="match status" value="1"/>
</dbReference>
<dbReference type="PANTHER" id="PTHR24305:SF166">
    <property type="entry name" value="CYTOCHROME P450 12A4, MITOCHONDRIAL-RELATED"/>
    <property type="match status" value="1"/>
</dbReference>
<dbReference type="InterPro" id="IPR050121">
    <property type="entry name" value="Cytochrome_P450_monoxygenase"/>
</dbReference>
<dbReference type="GO" id="GO:0020037">
    <property type="term" value="F:heme binding"/>
    <property type="evidence" value="ECO:0007669"/>
    <property type="project" value="InterPro"/>
</dbReference>
<dbReference type="GO" id="GO:0004497">
    <property type="term" value="F:monooxygenase activity"/>
    <property type="evidence" value="ECO:0007669"/>
    <property type="project" value="UniProtKB-KW"/>
</dbReference>
<dbReference type="GO" id="GO:0016705">
    <property type="term" value="F:oxidoreductase activity, acting on paired donors, with incorporation or reduction of molecular oxygen"/>
    <property type="evidence" value="ECO:0007669"/>
    <property type="project" value="InterPro"/>
</dbReference>
<proteinExistence type="inferred from homology"/>
<evidence type="ECO:0000313" key="6">
    <source>
        <dbReference type="Proteomes" id="UP000193900"/>
    </source>
</evidence>
<dbReference type="AlphaFoldDB" id="A0A1Y5S6S8"/>
<keyword evidence="4" id="KW-0560">Oxidoreductase</keyword>
<dbReference type="EMBL" id="FWFZ01000004">
    <property type="protein sequence ID" value="SLN33755.1"/>
    <property type="molecule type" value="Genomic_DNA"/>
</dbReference>
<keyword evidence="4" id="KW-0503">Monooxygenase</keyword>
<keyword evidence="6" id="KW-1185">Reference proteome</keyword>
<comment type="similarity">
    <text evidence="2 4">Belongs to the cytochrome P450 family.</text>
</comment>
<sequence length="442" mass="48050">MFPPPVPPKAELPRRPLSLPALIATARQDSTAIFPAALLRQSHLAGRSLWPWLALANPVDARAVLLDRARHYPPAKPVERMVRPLLGESFFLKRGEEGAWLRRRILPHFSTRASIGHGPHLRRLAAATPLPRTPFDAMGPLRTLTLRAILDICCGPDHGVDVPRFARAFDGYLSRIARLGPLDMVNLPPRLTETLGRRPGPLPDLRGQIDSVVHRRMKDGPRDDVLGTLIAARHPRNGRALGPEEVRDNILLMILAGHETSASTLGWAHWLLATHPEIQDRVRAEVAAAPSGPADVLSATPLLGAVIDETLRLYPPLSMLVRRPSGRDTLAGCPVGRHSFVLVSLYAMHRSECYWQDPDAFRPERFTPGVGAGNPAFLPFSIGPRSCPGATLAHYEARVILSAILSRVRLSPAGPPPVTGGALTLQPTGGVWLTATPLSQTA</sequence>
<accession>A0A1Y5S6S8</accession>
<dbReference type="InterPro" id="IPR017972">
    <property type="entry name" value="Cyt_P450_CS"/>
</dbReference>
<feature type="binding site" description="axial binding residue" evidence="3">
    <location>
        <position position="387"/>
    </location>
    <ligand>
        <name>heme</name>
        <dbReference type="ChEBI" id="CHEBI:30413"/>
    </ligand>
    <ligandPart>
        <name>Fe</name>
        <dbReference type="ChEBI" id="CHEBI:18248"/>
    </ligandPart>
</feature>
<dbReference type="SUPFAM" id="SSF48264">
    <property type="entry name" value="Cytochrome P450"/>
    <property type="match status" value="1"/>
</dbReference>
<dbReference type="RefSeq" id="WP_085878106.1">
    <property type="nucleotide sequence ID" value="NZ_FWFZ01000004.1"/>
</dbReference>
<dbReference type="Proteomes" id="UP000193900">
    <property type="component" value="Unassembled WGS sequence"/>
</dbReference>
<evidence type="ECO:0000256" key="3">
    <source>
        <dbReference type="PIRSR" id="PIRSR602401-1"/>
    </source>
</evidence>
<evidence type="ECO:0000256" key="2">
    <source>
        <dbReference type="ARBA" id="ARBA00010617"/>
    </source>
</evidence>
<organism evidence="5 6">
    <name type="scientific">Roseisalinus antarcticus</name>
    <dbReference type="NCBI Taxonomy" id="254357"/>
    <lineage>
        <taxon>Bacteria</taxon>
        <taxon>Pseudomonadati</taxon>
        <taxon>Pseudomonadota</taxon>
        <taxon>Alphaproteobacteria</taxon>
        <taxon>Rhodobacterales</taxon>
        <taxon>Roseobacteraceae</taxon>
        <taxon>Roseisalinus</taxon>
    </lineage>
</organism>
<dbReference type="InterPro" id="IPR001128">
    <property type="entry name" value="Cyt_P450"/>
</dbReference>
<keyword evidence="3 4" id="KW-0479">Metal-binding</keyword>
<comment type="cofactor">
    <cofactor evidence="1 3">
        <name>heme</name>
        <dbReference type="ChEBI" id="CHEBI:30413"/>
    </cofactor>
</comment>
<dbReference type="GO" id="GO:0005506">
    <property type="term" value="F:iron ion binding"/>
    <property type="evidence" value="ECO:0007669"/>
    <property type="project" value="InterPro"/>
</dbReference>
<keyword evidence="3 4" id="KW-0408">Iron</keyword>
<name>A0A1Y5S6S8_9RHOB</name>
<dbReference type="PRINTS" id="PR00385">
    <property type="entry name" value="P450"/>
</dbReference>
<protein>
    <submittedName>
        <fullName evidence="5">Bifunctional P-450/NADPH-P450 reductase</fullName>
    </submittedName>
</protein>
<dbReference type="Pfam" id="PF00067">
    <property type="entry name" value="p450"/>
    <property type="match status" value="1"/>
</dbReference>
<dbReference type="OrthoDB" id="9764248at2"/>
<dbReference type="InterPro" id="IPR036396">
    <property type="entry name" value="Cyt_P450_sf"/>
</dbReference>
<gene>
    <name evidence="5" type="ORF">ROA7023_01218</name>
</gene>